<dbReference type="Proteomes" id="UP000199034">
    <property type="component" value="Unassembled WGS sequence"/>
</dbReference>
<dbReference type="SUPFAM" id="SSF82171">
    <property type="entry name" value="DPP6 N-terminal domain-like"/>
    <property type="match status" value="1"/>
</dbReference>
<reference evidence="2" key="1">
    <citation type="submission" date="2016-10" db="EMBL/GenBank/DDBJ databases">
        <authorList>
            <person name="Varghese N."/>
            <person name="Submissions S."/>
        </authorList>
    </citation>
    <scope>NUCLEOTIDE SEQUENCE [LARGE SCALE GENOMIC DNA]</scope>
    <source>
        <strain evidence="2">CGMCC 4.6858</strain>
    </source>
</reference>
<gene>
    <name evidence="1" type="ORF">SAMN05421872_10924</name>
</gene>
<proteinExistence type="predicted"/>
<protein>
    <submittedName>
        <fullName evidence="1">WD40-like Beta Propeller Repeat</fullName>
    </submittedName>
</protein>
<organism evidence="1 2">
    <name type="scientific">Nocardioides lianchengensis</name>
    <dbReference type="NCBI Taxonomy" id="1045774"/>
    <lineage>
        <taxon>Bacteria</taxon>
        <taxon>Bacillati</taxon>
        <taxon>Actinomycetota</taxon>
        <taxon>Actinomycetes</taxon>
        <taxon>Propionibacteriales</taxon>
        <taxon>Nocardioidaceae</taxon>
        <taxon>Nocardioides</taxon>
    </lineage>
</organism>
<keyword evidence="2" id="KW-1185">Reference proteome</keyword>
<evidence type="ECO:0000313" key="2">
    <source>
        <dbReference type="Proteomes" id="UP000199034"/>
    </source>
</evidence>
<evidence type="ECO:0000313" key="1">
    <source>
        <dbReference type="EMBL" id="SDD56102.1"/>
    </source>
</evidence>
<dbReference type="InterPro" id="IPR011659">
    <property type="entry name" value="WD40"/>
</dbReference>
<dbReference type="Gene3D" id="2.120.10.30">
    <property type="entry name" value="TolB, C-terminal domain"/>
    <property type="match status" value="1"/>
</dbReference>
<sequence length="338" mass="36101">MSRRTRPAAFAALCLALAGGSTAYVLQERADTQERISSPPSVPVATSPAAAEGPVLVFRHTGVDQEYGVVATVPLADPSGPRSFTGVVCDRVDATATTRSCLRTGRGVVTSYDALVLDADWEETGSAPLPGLPSRTRLSPDGSLVATTAFVSGHSYLTRGFSTATEVRRVGGASYGNLEEFALEIDGEPAAPRDRNVWGVTFADDDRIFYATVGTRGRTYLVRGDLVERTLETVADDVECPSLSPDGTRIAFKQADGRGSGRRWTPAVLDLATGERTVLSGEERNVDDQLAWLDDDTVLYGVPRPDEPGVSDVWSLDTDPDAEPELLVEQAWSPGVVR</sequence>
<dbReference type="STRING" id="1045774.SAMN05421872_10924"/>
<dbReference type="EMBL" id="FMZM01000009">
    <property type="protein sequence ID" value="SDD56102.1"/>
    <property type="molecule type" value="Genomic_DNA"/>
</dbReference>
<dbReference type="InterPro" id="IPR011042">
    <property type="entry name" value="6-blade_b-propeller_TolB-like"/>
</dbReference>
<dbReference type="Pfam" id="PF07676">
    <property type="entry name" value="PD40"/>
    <property type="match status" value="1"/>
</dbReference>
<dbReference type="AlphaFoldDB" id="A0A1G6VR52"/>
<dbReference type="RefSeq" id="WP_090858533.1">
    <property type="nucleotide sequence ID" value="NZ_FMZM01000009.1"/>
</dbReference>
<name>A0A1G6VR52_9ACTN</name>
<accession>A0A1G6VR52</accession>